<dbReference type="Proteomes" id="UP000270924">
    <property type="component" value="Unassembled WGS sequence"/>
</dbReference>
<proteinExistence type="predicted"/>
<evidence type="ECO:0000313" key="2">
    <source>
        <dbReference type="EMBL" id="VDM11170.1"/>
    </source>
</evidence>
<reference evidence="2 3" key="1">
    <citation type="submission" date="2018-11" db="EMBL/GenBank/DDBJ databases">
        <authorList>
            <consortium name="Pathogen Informatics"/>
        </authorList>
    </citation>
    <scope>NUCLEOTIDE SEQUENCE [LARGE SCALE GENOMIC DNA]</scope>
</reference>
<feature type="non-terminal residue" evidence="2">
    <location>
        <position position="156"/>
    </location>
</feature>
<accession>A0A3P7DMQ2</accession>
<organism evidence="2 3">
    <name type="scientific">Wuchereria bancrofti</name>
    <dbReference type="NCBI Taxonomy" id="6293"/>
    <lineage>
        <taxon>Eukaryota</taxon>
        <taxon>Metazoa</taxon>
        <taxon>Ecdysozoa</taxon>
        <taxon>Nematoda</taxon>
        <taxon>Chromadorea</taxon>
        <taxon>Rhabditida</taxon>
        <taxon>Spirurina</taxon>
        <taxon>Spiruromorpha</taxon>
        <taxon>Filarioidea</taxon>
        <taxon>Onchocercidae</taxon>
        <taxon>Wuchereria</taxon>
    </lineage>
</organism>
<evidence type="ECO:0000256" key="1">
    <source>
        <dbReference type="SAM" id="MobiDB-lite"/>
    </source>
</evidence>
<feature type="compositionally biased region" description="Low complexity" evidence="1">
    <location>
        <begin position="91"/>
        <end position="109"/>
    </location>
</feature>
<keyword evidence="3" id="KW-1185">Reference proteome</keyword>
<dbReference type="InParanoid" id="A0A3P7DMQ2"/>
<dbReference type="EMBL" id="UYWW01001926">
    <property type="protein sequence ID" value="VDM11170.1"/>
    <property type="molecule type" value="Genomic_DNA"/>
</dbReference>
<dbReference type="OrthoDB" id="5874458at2759"/>
<dbReference type="AlphaFoldDB" id="A0A3P7DMQ2"/>
<evidence type="ECO:0000313" key="3">
    <source>
        <dbReference type="Proteomes" id="UP000270924"/>
    </source>
</evidence>
<name>A0A3P7DMQ2_WUCBA</name>
<sequence>MAQLLSSANSCSYQSACTQLQYPSIHPISSNTTDQSVLPFGACEIRKSDMSTSKPTLEQLRNSFALPIVSSNSNLPSLSTQSTSYHYDHCSQQLQPPQQQPQQPSQQFSPLYLGIPGGPSTDTTTMIPSQNCCSASLPTTMEQFTHAAAAVAAAAA</sequence>
<gene>
    <name evidence="2" type="ORF">WBA_LOCUS4556</name>
</gene>
<feature type="region of interest" description="Disordered" evidence="1">
    <location>
        <begin position="77"/>
        <end position="109"/>
    </location>
</feature>
<protein>
    <submittedName>
        <fullName evidence="2">Uncharacterized protein</fullName>
    </submittedName>
</protein>